<evidence type="ECO:0000313" key="4">
    <source>
        <dbReference type="EMBL" id="KAJ3430771.1"/>
    </source>
</evidence>
<dbReference type="PANTHER" id="PTHR22050:SF0">
    <property type="entry name" value="TRANSMEMBRANE PROTEIN 131 HOMOLOG"/>
    <property type="match status" value="1"/>
</dbReference>
<dbReference type="GO" id="GO:0016020">
    <property type="term" value="C:membrane"/>
    <property type="evidence" value="ECO:0007669"/>
    <property type="project" value="TreeGrafter"/>
</dbReference>
<dbReference type="PANTHER" id="PTHR22050">
    <property type="entry name" value="RW1 PROTEIN HOMOLOG"/>
    <property type="match status" value="1"/>
</dbReference>
<feature type="domain" description="TMEM131 second Ig-like" evidence="3">
    <location>
        <begin position="141"/>
        <end position="220"/>
    </location>
</feature>
<dbReference type="EMBL" id="JANTQA010000048">
    <property type="protein sequence ID" value="KAJ3430771.1"/>
    <property type="molecule type" value="Genomic_DNA"/>
</dbReference>
<keyword evidence="1" id="KW-0732">Signal</keyword>
<name>A0AAV7YM04_9EUKA</name>
<feature type="domain" description="Transmembrane protein 131-like N-terminal" evidence="2">
    <location>
        <begin position="42"/>
        <end position="123"/>
    </location>
</feature>
<keyword evidence="4" id="KW-0472">Membrane</keyword>
<accession>A0AAV7YM04</accession>
<reference evidence="4" key="1">
    <citation type="submission" date="2022-08" db="EMBL/GenBank/DDBJ databases">
        <title>Novel sulphate-reducing endosymbionts in the free-living metamonad Anaeramoeba.</title>
        <authorList>
            <person name="Jerlstrom-Hultqvist J."/>
            <person name="Cepicka I."/>
            <person name="Gallot-Lavallee L."/>
            <person name="Salas-Leiva D."/>
            <person name="Curtis B.A."/>
            <person name="Zahonova K."/>
            <person name="Pipaliya S."/>
            <person name="Dacks J."/>
            <person name="Roger A.J."/>
        </authorList>
    </citation>
    <scope>NUCLEOTIDE SEQUENCE</scope>
    <source>
        <strain evidence="4">Busselton2</strain>
    </source>
</reference>
<protein>
    <submittedName>
        <fullName evidence="4">Transmembrane protein 131</fullName>
    </submittedName>
</protein>
<dbReference type="InterPro" id="IPR022113">
    <property type="entry name" value="TMEM131L_N"/>
</dbReference>
<sequence>MTKNSSLFVIFFLIILLSNCDFQINSLFKTRPNYIKINSDSRIVPQIFTFEDREICSLSDFTFILANYSNHTLETLAITSNSPEFFLENNNPQNLKKRDELEFVVFFNPKELGIRNGEIIIETNLRNYHIYISVIVVESSYNLKAIDQVIIGKNEMFSKKIRIYNPNKNHILHILDIIPENHDIILNAPKGINGVKELKQFWKIPPETSRILTIIKYQSNVPGTIETKLKIKTTKQRFLIPISINIISGVEIFPKKITFNPVIISRINKYFTKFQISILNYNHYPILINDINPEDSDLIIKNLNLPIKVPAKSKYPLHISIPQTQSVSRKFKGKITFVTNETNAKLKSKIEFQYEGKIIRGSLYYDESTIRFSNMNKNIPFYLRKINITSLIEESIQIFSAESDDPSFQVLPFTPRVIDFKDNIDFINVKYYTHRNKTSYVTELKIYSNCGIIKIPLKVYNGKLLITFPDKEEAFLQDNNNKDNVNENNNYSLNNNDNNNKLIKLKKEKNSNHQNNNKIDFEIFSVNEIRTKYLNLTNTNVISINIKKITTNLTEMNIKLESVKNSKGYSYLKEIKFDNDSEQKMVLNPGESAIFSLTIQSEEVKDGFGFLKIKTNYISLNLNIYYKCIKGDLQIFPQEINFGQSFPGKIIEQIIFAKNTFNRNLTLLNILSTDPRIITFLNQPIIETGKITKIGKVIYNPGLTLTPTDFLINQYNDNELLWMRHPDGENSNKLLLNQKLNLRMKNKNLKNKEILKPSSILFNNGLIKDSSSFEIINSEFENYLKLLTQLKSESNTEFEFNSDLIFHTDIISNLLVKVKASLTKPTILLKKELDFGLVQSDVISSQELFVYNPSDLPIEVKVFPFVFKTSFLENFLNEKQLKKI</sequence>
<gene>
    <name evidence="4" type="ORF">M0812_02443</name>
</gene>
<evidence type="ECO:0000259" key="2">
    <source>
        <dbReference type="Pfam" id="PF12371"/>
    </source>
</evidence>
<dbReference type="Pfam" id="PF24495">
    <property type="entry name" value="Ig_TMEM131_2"/>
    <property type="match status" value="1"/>
</dbReference>
<dbReference type="InterPro" id="IPR056311">
    <property type="entry name" value="TMEM131_Ig_2"/>
</dbReference>
<organism evidence="4 5">
    <name type="scientific">Anaeramoeba flamelloides</name>
    <dbReference type="NCBI Taxonomy" id="1746091"/>
    <lineage>
        <taxon>Eukaryota</taxon>
        <taxon>Metamonada</taxon>
        <taxon>Anaeramoebidae</taxon>
        <taxon>Anaeramoeba</taxon>
    </lineage>
</organism>
<evidence type="ECO:0000313" key="5">
    <source>
        <dbReference type="Proteomes" id="UP001146793"/>
    </source>
</evidence>
<feature type="chain" id="PRO_5043956043" evidence="1">
    <location>
        <begin position="23"/>
        <end position="884"/>
    </location>
</feature>
<evidence type="ECO:0000259" key="3">
    <source>
        <dbReference type="Pfam" id="PF24495"/>
    </source>
</evidence>
<proteinExistence type="predicted"/>
<evidence type="ECO:0000256" key="1">
    <source>
        <dbReference type="SAM" id="SignalP"/>
    </source>
</evidence>
<comment type="caution">
    <text evidence="4">The sequence shown here is derived from an EMBL/GenBank/DDBJ whole genome shotgun (WGS) entry which is preliminary data.</text>
</comment>
<dbReference type="Proteomes" id="UP001146793">
    <property type="component" value="Unassembled WGS sequence"/>
</dbReference>
<dbReference type="InterPro" id="IPR039877">
    <property type="entry name" value="TMEM131-like"/>
</dbReference>
<dbReference type="Pfam" id="PF12371">
    <property type="entry name" value="TMEM131_like_N"/>
    <property type="match status" value="1"/>
</dbReference>
<dbReference type="AlphaFoldDB" id="A0AAV7YM04"/>
<feature type="signal peptide" evidence="1">
    <location>
        <begin position="1"/>
        <end position="22"/>
    </location>
</feature>
<keyword evidence="4" id="KW-0812">Transmembrane</keyword>